<proteinExistence type="predicted"/>
<dbReference type="EMBL" id="JANBOH010000126">
    <property type="protein sequence ID" value="KAJ1645065.1"/>
    <property type="molecule type" value="Genomic_DNA"/>
</dbReference>
<dbReference type="AlphaFoldDB" id="A0A9W7XLD1"/>
<feature type="compositionally biased region" description="Low complexity" evidence="1">
    <location>
        <begin position="33"/>
        <end position="54"/>
    </location>
</feature>
<name>A0A9W7XLD1_9FUNG</name>
<gene>
    <name evidence="2" type="ORF">LPJ64_003324</name>
</gene>
<reference evidence="2" key="1">
    <citation type="submission" date="2022-07" db="EMBL/GenBank/DDBJ databases">
        <title>Phylogenomic reconstructions and comparative analyses of Kickxellomycotina fungi.</title>
        <authorList>
            <person name="Reynolds N.K."/>
            <person name="Stajich J.E."/>
            <person name="Barry K."/>
            <person name="Grigoriev I.V."/>
            <person name="Crous P."/>
            <person name="Smith M.E."/>
        </authorList>
    </citation>
    <scope>NUCLEOTIDE SEQUENCE</scope>
    <source>
        <strain evidence="2">NBRC 105413</strain>
    </source>
</reference>
<feature type="region of interest" description="Disordered" evidence="1">
    <location>
        <begin position="17"/>
        <end position="71"/>
    </location>
</feature>
<evidence type="ECO:0000313" key="3">
    <source>
        <dbReference type="Proteomes" id="UP001145021"/>
    </source>
</evidence>
<accession>A0A9W7XLD1</accession>
<evidence type="ECO:0000313" key="2">
    <source>
        <dbReference type="EMBL" id="KAJ1645065.1"/>
    </source>
</evidence>
<organism evidence="2 3">
    <name type="scientific">Coemansia asiatica</name>
    <dbReference type="NCBI Taxonomy" id="1052880"/>
    <lineage>
        <taxon>Eukaryota</taxon>
        <taxon>Fungi</taxon>
        <taxon>Fungi incertae sedis</taxon>
        <taxon>Zoopagomycota</taxon>
        <taxon>Kickxellomycotina</taxon>
        <taxon>Kickxellomycetes</taxon>
        <taxon>Kickxellales</taxon>
        <taxon>Kickxellaceae</taxon>
        <taxon>Coemansia</taxon>
    </lineage>
</organism>
<evidence type="ECO:0000256" key="1">
    <source>
        <dbReference type="SAM" id="MobiDB-lite"/>
    </source>
</evidence>
<dbReference type="Proteomes" id="UP001145021">
    <property type="component" value="Unassembled WGS sequence"/>
</dbReference>
<keyword evidence="3" id="KW-1185">Reference proteome</keyword>
<protein>
    <submittedName>
        <fullName evidence="2">Uncharacterized protein</fullName>
    </submittedName>
</protein>
<comment type="caution">
    <text evidence="2">The sequence shown here is derived from an EMBL/GenBank/DDBJ whole genome shotgun (WGS) entry which is preliminary data.</text>
</comment>
<sequence>MGLQVFIARVKKALNKQKADTDNYYCGSNEAGSTTSSIAPPHSSSSSSRGSNSSLPLNPVMGTLPNSSETTLVDNTTYIGGHIVRSRNNQQSANQPRSQFTLGSTRVIVCR</sequence>